<accession>A0ACB7ZG58</accession>
<sequence>MVSFIVNINPSQHKPIQTILLSGEKPNHPPLSSSSLQKTTTKTINVRQMENNDQFVRRENAMPRPRGVMLGGRRRPMNTKPPGHRHSSSILPQKIQHENNLIFYDSASMQGSMSSTTCHVVYGFFITTLIGILQLKYQNKKVSPFETHLTPIRTFVATMCIYSLAMVGKIIAKKYSAKCYEIFSHVSILSGALSSVSLATIFLPPSLSSLIMFIIWAIFFAIVALYLFHTLYKWLYQKIAVAIVQVLELFASFMGQSSMEPQHLPV</sequence>
<dbReference type="EMBL" id="CM037162">
    <property type="protein sequence ID" value="KAH7864845.1"/>
    <property type="molecule type" value="Genomic_DNA"/>
</dbReference>
<name>A0ACB7ZG58_9ERIC</name>
<gene>
    <name evidence="1" type="ORF">Vadar_034545</name>
</gene>
<comment type="caution">
    <text evidence="1">The sequence shown here is derived from an EMBL/GenBank/DDBJ whole genome shotgun (WGS) entry which is preliminary data.</text>
</comment>
<proteinExistence type="predicted"/>
<protein>
    <submittedName>
        <fullName evidence="1">Uncharacterized protein</fullName>
    </submittedName>
</protein>
<evidence type="ECO:0000313" key="1">
    <source>
        <dbReference type="EMBL" id="KAH7864845.1"/>
    </source>
</evidence>
<organism evidence="1 2">
    <name type="scientific">Vaccinium darrowii</name>
    <dbReference type="NCBI Taxonomy" id="229202"/>
    <lineage>
        <taxon>Eukaryota</taxon>
        <taxon>Viridiplantae</taxon>
        <taxon>Streptophyta</taxon>
        <taxon>Embryophyta</taxon>
        <taxon>Tracheophyta</taxon>
        <taxon>Spermatophyta</taxon>
        <taxon>Magnoliopsida</taxon>
        <taxon>eudicotyledons</taxon>
        <taxon>Gunneridae</taxon>
        <taxon>Pentapetalae</taxon>
        <taxon>asterids</taxon>
        <taxon>Ericales</taxon>
        <taxon>Ericaceae</taxon>
        <taxon>Vaccinioideae</taxon>
        <taxon>Vaccinieae</taxon>
        <taxon>Vaccinium</taxon>
    </lineage>
</organism>
<reference evidence="1 2" key="1">
    <citation type="journal article" date="2021" name="Hortic Res">
        <title>High-quality reference genome and annotation aids understanding of berry development for evergreen blueberry (Vaccinium darrowii).</title>
        <authorList>
            <person name="Yu J."/>
            <person name="Hulse-Kemp A.M."/>
            <person name="Babiker E."/>
            <person name="Staton M."/>
        </authorList>
    </citation>
    <scope>NUCLEOTIDE SEQUENCE [LARGE SCALE GENOMIC DNA]</scope>
    <source>
        <strain evidence="2">cv. NJ 8807/NJ 8810</strain>
        <tissue evidence="1">Young leaf</tissue>
    </source>
</reference>
<evidence type="ECO:0000313" key="2">
    <source>
        <dbReference type="Proteomes" id="UP000828048"/>
    </source>
</evidence>
<dbReference type="Proteomes" id="UP000828048">
    <property type="component" value="Chromosome 12"/>
</dbReference>
<keyword evidence="2" id="KW-1185">Reference proteome</keyword>